<feature type="compositionally biased region" description="Basic residues" evidence="1">
    <location>
        <begin position="188"/>
        <end position="208"/>
    </location>
</feature>
<gene>
    <name evidence="2" type="ORF">GCM10023321_50380</name>
</gene>
<name>A0ABP9QKL9_9PSEU</name>
<feature type="region of interest" description="Disordered" evidence="1">
    <location>
        <begin position="456"/>
        <end position="520"/>
    </location>
</feature>
<evidence type="ECO:0000313" key="2">
    <source>
        <dbReference type="EMBL" id="GAA5163458.1"/>
    </source>
</evidence>
<comment type="caution">
    <text evidence="2">The sequence shown here is derived from an EMBL/GenBank/DDBJ whole genome shotgun (WGS) entry which is preliminary data.</text>
</comment>
<reference evidence="3" key="1">
    <citation type="journal article" date="2019" name="Int. J. Syst. Evol. Microbiol.">
        <title>The Global Catalogue of Microorganisms (GCM) 10K type strain sequencing project: providing services to taxonomists for standard genome sequencing and annotation.</title>
        <authorList>
            <consortium name="The Broad Institute Genomics Platform"/>
            <consortium name="The Broad Institute Genome Sequencing Center for Infectious Disease"/>
            <person name="Wu L."/>
            <person name="Ma J."/>
        </authorList>
    </citation>
    <scope>NUCLEOTIDE SEQUENCE [LARGE SCALE GENOMIC DNA]</scope>
    <source>
        <strain evidence="3">JCM 18303</strain>
    </source>
</reference>
<feature type="compositionally biased region" description="Basic and acidic residues" evidence="1">
    <location>
        <begin position="163"/>
        <end position="177"/>
    </location>
</feature>
<feature type="compositionally biased region" description="Basic and acidic residues" evidence="1">
    <location>
        <begin position="492"/>
        <end position="508"/>
    </location>
</feature>
<accession>A0ABP9QKL9</accession>
<evidence type="ECO:0000313" key="3">
    <source>
        <dbReference type="Proteomes" id="UP001428817"/>
    </source>
</evidence>
<organism evidence="2 3">
    <name type="scientific">Pseudonocardia eucalypti</name>
    <dbReference type="NCBI Taxonomy" id="648755"/>
    <lineage>
        <taxon>Bacteria</taxon>
        <taxon>Bacillati</taxon>
        <taxon>Actinomycetota</taxon>
        <taxon>Actinomycetes</taxon>
        <taxon>Pseudonocardiales</taxon>
        <taxon>Pseudonocardiaceae</taxon>
        <taxon>Pseudonocardia</taxon>
    </lineage>
</organism>
<feature type="region of interest" description="Disordered" evidence="1">
    <location>
        <begin position="1"/>
        <end position="126"/>
    </location>
</feature>
<feature type="compositionally biased region" description="Basic and acidic residues" evidence="1">
    <location>
        <begin position="658"/>
        <end position="668"/>
    </location>
</feature>
<feature type="region of interest" description="Disordered" evidence="1">
    <location>
        <begin position="747"/>
        <end position="819"/>
    </location>
</feature>
<sequence length="857" mass="92380">MQGTDPPGTLGQPQRRRGGRGDQAGVRVDVLDHPDHPAVRAQHRGADRRVVQIDSDREGGFTGGDRWKRGVQPHAGALVADDGDQVPRTGRPVGQPEGVGARPGPAEQHQARARVPTQPSEQPVGPLDERRVLPVVGGFGAHHQAGRFGPDDGRIQLLGTTEPTRRADPQVRADRPHHAALGPARPDRPHRAHRHWVRSRPGGRLRGARVRDGQRTDPPAHHLQLVPDHGGKPRPARQVRPQPVAQLTEQVGGSTQRHPGKVRPALVDPPVGDIDLTVRGTQAPPRVVDLPQPGGEGLGALVVAAPPGPAVDVLVDLVAQHVVEQLVVELGPPLNGDVDRAADGVGAELGHRVAAVAARVVVRAVVLGQPLGQPVVPDDRELRWASGRPAPLLQLERPLTVQPRQHRHQAVFFDAVQRPQRHRPVVATAGGLAPRLVYPDLVEGCRQRKHAVRGAQELASVGRQPHRAGLARPPAGGQPADVPTARGKHRPAQADRPRPDVVTQRRPEVQPAPTAHRPERQDAVWAQEQHHVAQQPAPRPITCLPDTQDQLPGVQVVARFAVRAGELIEQRKVGDLADHHVPAASSGVFVFCRESLMHGDRAAAVELAQLAVPGVPGQSAGFGRVLTVEQLPAEVVQQSLDICREPVHPGGEQVPQVRARDHAEPFGQDRGDVLTELVERSSHRVQLPVFVEPQFEPGGQEAHLADPALPSQRRGKQDQGAGELDPRVEQRLLVLLVGRLGQREDQQVGQHVTHLGQGRVGDQPGQADQVRRHQLRGVQPGSRGQLVERPGALGDGQHDRVGEPRGPVRAGQPVDPADQIVQRGPVAALGQREFQDLDQGARQRLGPFQPDVQRCVD</sequence>
<protein>
    <submittedName>
        <fullName evidence="2">Uncharacterized protein</fullName>
    </submittedName>
</protein>
<feature type="region of interest" description="Disordered" evidence="1">
    <location>
        <begin position="692"/>
        <end position="725"/>
    </location>
</feature>
<keyword evidence="3" id="KW-1185">Reference proteome</keyword>
<dbReference type="EMBL" id="BAABJP010000029">
    <property type="protein sequence ID" value="GAA5163458.1"/>
    <property type="molecule type" value="Genomic_DNA"/>
</dbReference>
<feature type="compositionally biased region" description="Basic and acidic residues" evidence="1">
    <location>
        <begin position="209"/>
        <end position="220"/>
    </location>
</feature>
<dbReference type="Proteomes" id="UP001428817">
    <property type="component" value="Unassembled WGS sequence"/>
</dbReference>
<feature type="compositionally biased region" description="Basic and acidic residues" evidence="1">
    <location>
        <begin position="29"/>
        <end position="59"/>
    </location>
</feature>
<feature type="compositionally biased region" description="Polar residues" evidence="1">
    <location>
        <begin position="247"/>
        <end position="257"/>
    </location>
</feature>
<evidence type="ECO:0000256" key="1">
    <source>
        <dbReference type="SAM" id="MobiDB-lite"/>
    </source>
</evidence>
<proteinExistence type="predicted"/>
<feature type="region of interest" description="Disordered" evidence="1">
    <location>
        <begin position="646"/>
        <end position="668"/>
    </location>
</feature>
<feature type="region of interest" description="Disordered" evidence="1">
    <location>
        <begin position="161"/>
        <end position="271"/>
    </location>
</feature>